<feature type="region of interest" description="Disordered" evidence="1">
    <location>
        <begin position="68"/>
        <end position="94"/>
    </location>
</feature>
<dbReference type="Proteomes" id="UP000466445">
    <property type="component" value="Chromosome"/>
</dbReference>
<protein>
    <submittedName>
        <fullName evidence="2">Uncharacterized protein</fullName>
    </submittedName>
</protein>
<dbReference type="KEGG" id="msar:MSAR_23280"/>
<evidence type="ECO:0000313" key="2">
    <source>
        <dbReference type="EMBL" id="BBY59192.1"/>
    </source>
</evidence>
<dbReference type="EMBL" id="AP022595">
    <property type="protein sequence ID" value="BBY59192.1"/>
    <property type="molecule type" value="Genomic_DNA"/>
</dbReference>
<name>A0A7I7SQC7_9MYCO</name>
<evidence type="ECO:0000256" key="1">
    <source>
        <dbReference type="SAM" id="MobiDB-lite"/>
    </source>
</evidence>
<gene>
    <name evidence="2" type="ORF">MSAR_23280</name>
</gene>
<organism evidence="2 3">
    <name type="scientific">Mycolicibacterium sarraceniae</name>
    <dbReference type="NCBI Taxonomy" id="1534348"/>
    <lineage>
        <taxon>Bacteria</taxon>
        <taxon>Bacillati</taxon>
        <taxon>Actinomycetota</taxon>
        <taxon>Actinomycetes</taxon>
        <taxon>Mycobacteriales</taxon>
        <taxon>Mycobacteriaceae</taxon>
        <taxon>Mycolicibacterium</taxon>
    </lineage>
</organism>
<feature type="compositionally biased region" description="Polar residues" evidence="1">
    <location>
        <begin position="76"/>
        <end position="94"/>
    </location>
</feature>
<proteinExistence type="predicted"/>
<reference evidence="2 3" key="1">
    <citation type="journal article" date="2019" name="Emerg. Microbes Infect.">
        <title>Comprehensive subspecies identification of 175 nontuberculous mycobacteria species based on 7547 genomic profiles.</title>
        <authorList>
            <person name="Matsumoto Y."/>
            <person name="Kinjo T."/>
            <person name="Motooka D."/>
            <person name="Nabeya D."/>
            <person name="Jung N."/>
            <person name="Uechi K."/>
            <person name="Horii T."/>
            <person name="Iida T."/>
            <person name="Fujita J."/>
            <person name="Nakamura S."/>
        </authorList>
    </citation>
    <scope>NUCLEOTIDE SEQUENCE [LARGE SCALE GENOMIC DNA]</scope>
    <source>
        <strain evidence="2 3">JCM 30395</strain>
    </source>
</reference>
<sequence>MHTVQVVEAALDTRRAGRAAHAAQLEVGRGHTPIIPLGGIKSGPTGSPQHHPEFLLGRLRILGFRRISSGDEARHTGQTSMDRQQAATAPNSPA</sequence>
<evidence type="ECO:0000313" key="3">
    <source>
        <dbReference type="Proteomes" id="UP000466445"/>
    </source>
</evidence>
<dbReference type="AlphaFoldDB" id="A0A7I7SQC7"/>
<keyword evidence="3" id="KW-1185">Reference proteome</keyword>
<accession>A0A7I7SQC7</accession>